<proteinExistence type="predicted"/>
<feature type="region of interest" description="Disordered" evidence="1">
    <location>
        <begin position="120"/>
        <end position="140"/>
    </location>
</feature>
<protein>
    <recommendedName>
        <fullName evidence="4">Alpha/beta hydrolase</fullName>
    </recommendedName>
</protein>
<accession>A0A7G6X9B0</accession>
<feature type="compositionally biased region" description="Low complexity" evidence="1">
    <location>
        <begin position="127"/>
        <end position="140"/>
    </location>
</feature>
<dbReference type="EMBL" id="CP043661">
    <property type="protein sequence ID" value="QNE22825.1"/>
    <property type="molecule type" value="Genomic_DNA"/>
</dbReference>
<organism evidence="2 3">
    <name type="scientific">Kribbella qitaiheensis</name>
    <dbReference type="NCBI Taxonomy" id="1544730"/>
    <lineage>
        <taxon>Bacteria</taxon>
        <taxon>Bacillati</taxon>
        <taxon>Actinomycetota</taxon>
        <taxon>Actinomycetes</taxon>
        <taxon>Propionibacteriales</taxon>
        <taxon>Kribbellaceae</taxon>
        <taxon>Kribbella</taxon>
    </lineage>
</organism>
<evidence type="ECO:0000313" key="2">
    <source>
        <dbReference type="EMBL" id="QNE22825.1"/>
    </source>
</evidence>
<name>A0A7G6X9B0_9ACTN</name>
<dbReference type="Gene3D" id="3.40.50.1820">
    <property type="entry name" value="alpha/beta hydrolase"/>
    <property type="match status" value="1"/>
</dbReference>
<dbReference type="Proteomes" id="UP000515563">
    <property type="component" value="Chromosome"/>
</dbReference>
<evidence type="ECO:0000256" key="1">
    <source>
        <dbReference type="SAM" id="MobiDB-lite"/>
    </source>
</evidence>
<gene>
    <name evidence="2" type="ORF">F1D05_08035</name>
</gene>
<dbReference type="InterPro" id="IPR029058">
    <property type="entry name" value="AB_hydrolase_fold"/>
</dbReference>
<evidence type="ECO:0000313" key="3">
    <source>
        <dbReference type="Proteomes" id="UP000515563"/>
    </source>
</evidence>
<keyword evidence="3" id="KW-1185">Reference proteome</keyword>
<reference evidence="2 3" key="2">
    <citation type="journal article" date="2020" name="Microbiol. Resour. Announc.">
        <title>Antarctic desert soil bacteria exhibit high novel natural product potential, evaluated through long-read genome sequencing and comparative genomics.</title>
        <authorList>
            <person name="Benaud N."/>
            <person name="Edwards R.J."/>
            <person name="Amos T.G."/>
            <person name="D'Agostino P.M."/>
            <person name="Gutierrez-Chavez C."/>
            <person name="Montgomery K."/>
            <person name="Nicetic I."/>
            <person name="Ferrari B.C."/>
        </authorList>
    </citation>
    <scope>NUCLEOTIDE SEQUENCE [LARGE SCALE GENOMIC DNA]</scope>
    <source>
        <strain evidence="2 3">SPB151</strain>
    </source>
</reference>
<evidence type="ECO:0008006" key="4">
    <source>
        <dbReference type="Google" id="ProtNLM"/>
    </source>
</evidence>
<dbReference type="KEGG" id="kqi:F1D05_08035"/>
<dbReference type="SUPFAM" id="SSF53474">
    <property type="entry name" value="alpha/beta-Hydrolases"/>
    <property type="match status" value="1"/>
</dbReference>
<sequence>MLGWRSARTADDSRQPLPQLSPVAADIFKGLDAGLLHPDLPVSGVDWATTMTHSYVDAPALPGRRPVLLYSPGGTDPRTIGTSLAEDLASDGYVVVTIDHPGETSEVDFALGRPSCHTAAAYGVRNSPTPTTGSSPTTPP</sequence>
<reference evidence="3" key="1">
    <citation type="submission" date="2019-09" db="EMBL/GenBank/DDBJ databases">
        <title>Antimicrobial potential of Antarctic Bacteria.</title>
        <authorList>
            <person name="Benaud N."/>
            <person name="Edwards R.J."/>
            <person name="Ferrari B.C."/>
        </authorList>
    </citation>
    <scope>NUCLEOTIDE SEQUENCE [LARGE SCALE GENOMIC DNA]</scope>
    <source>
        <strain evidence="3">SPB151</strain>
    </source>
</reference>
<dbReference type="AlphaFoldDB" id="A0A7G6X9B0"/>